<evidence type="ECO:0000256" key="1">
    <source>
        <dbReference type="SAM" id="MobiDB-lite"/>
    </source>
</evidence>
<feature type="region of interest" description="Disordered" evidence="1">
    <location>
        <begin position="32"/>
        <end position="72"/>
    </location>
</feature>
<evidence type="ECO:0000313" key="4">
    <source>
        <dbReference type="Proteomes" id="UP000633509"/>
    </source>
</evidence>
<comment type="caution">
    <text evidence="3">The sequence shown here is derived from an EMBL/GenBank/DDBJ whole genome shotgun (WGS) entry which is preliminary data.</text>
</comment>
<feature type="compositionally biased region" description="Low complexity" evidence="1">
    <location>
        <begin position="32"/>
        <end position="46"/>
    </location>
</feature>
<keyword evidence="2" id="KW-0472">Membrane</keyword>
<name>A0ABR9MKU9_9ACTN</name>
<dbReference type="RefSeq" id="WP_192792644.1">
    <property type="nucleotide sequence ID" value="NZ_JADBEK010000001.1"/>
</dbReference>
<sequence length="234" mass="25043">MTPVLLSGAMAVLVLMVFTIAFLLTRERPQVPTASAATTAPAPVRSATDRPPATDVPQAQPSTSEPVPTGEAKFTKELDPCGLLTEDLLAKLVLFPRKSQIYKEECEWNTTPEYGTSLPDNMSFTVKVYAKVFPEGVAKAHEQLIARRYKAELIPRGYAKADPAIGDDSYVTRWTMPGGTGRGPTTAVVGVRLSNAVIEVRYDRRVTGDPEGRLARGALDAAKAIADKVGTGAG</sequence>
<dbReference type="Proteomes" id="UP000633509">
    <property type="component" value="Unassembled WGS sequence"/>
</dbReference>
<keyword evidence="4" id="KW-1185">Reference proteome</keyword>
<keyword evidence="2" id="KW-1133">Transmembrane helix</keyword>
<accession>A0ABR9MKU9</accession>
<evidence type="ECO:0000256" key="2">
    <source>
        <dbReference type="SAM" id="Phobius"/>
    </source>
</evidence>
<organism evidence="3 4">
    <name type="scientific">Nonomuraea angiospora</name>
    <dbReference type="NCBI Taxonomy" id="46172"/>
    <lineage>
        <taxon>Bacteria</taxon>
        <taxon>Bacillati</taxon>
        <taxon>Actinomycetota</taxon>
        <taxon>Actinomycetes</taxon>
        <taxon>Streptosporangiales</taxon>
        <taxon>Streptosporangiaceae</taxon>
        <taxon>Nonomuraea</taxon>
    </lineage>
</organism>
<evidence type="ECO:0008006" key="5">
    <source>
        <dbReference type="Google" id="ProtNLM"/>
    </source>
</evidence>
<proteinExistence type="predicted"/>
<feature type="compositionally biased region" description="Polar residues" evidence="1">
    <location>
        <begin position="57"/>
        <end position="66"/>
    </location>
</feature>
<protein>
    <recommendedName>
        <fullName evidence="5">DUF3558 domain-containing protein</fullName>
    </recommendedName>
</protein>
<evidence type="ECO:0000313" key="3">
    <source>
        <dbReference type="EMBL" id="MBE1593265.1"/>
    </source>
</evidence>
<keyword evidence="2" id="KW-0812">Transmembrane</keyword>
<reference evidence="3 4" key="1">
    <citation type="submission" date="2020-10" db="EMBL/GenBank/DDBJ databases">
        <title>Sequencing the genomes of 1000 actinobacteria strains.</title>
        <authorList>
            <person name="Klenk H.-P."/>
        </authorList>
    </citation>
    <scope>NUCLEOTIDE SEQUENCE [LARGE SCALE GENOMIC DNA]</scope>
    <source>
        <strain evidence="3 4">DSM 43173</strain>
    </source>
</reference>
<dbReference type="EMBL" id="JADBEK010000001">
    <property type="protein sequence ID" value="MBE1593265.1"/>
    <property type="molecule type" value="Genomic_DNA"/>
</dbReference>
<gene>
    <name evidence="3" type="ORF">H4W80_011523</name>
</gene>
<feature type="transmembrane region" description="Helical" evidence="2">
    <location>
        <begin position="6"/>
        <end position="25"/>
    </location>
</feature>